<keyword evidence="10" id="KW-0576">Peroxisome</keyword>
<evidence type="ECO:0000313" key="23">
    <source>
        <dbReference type="Proteomes" id="UP000189513"/>
    </source>
</evidence>
<evidence type="ECO:0000256" key="13">
    <source>
        <dbReference type="ARBA" id="ARBA00033228"/>
    </source>
</evidence>
<feature type="binding site" evidence="17">
    <location>
        <position position="232"/>
    </location>
    <ligand>
        <name>NAD(+)</name>
        <dbReference type="ChEBI" id="CHEBI:57540"/>
    </ligand>
</feature>
<dbReference type="STRING" id="36022.A0A061B0Y6"/>
<feature type="binding site" evidence="17">
    <location>
        <begin position="319"/>
        <end position="322"/>
    </location>
    <ligand>
        <name>NAD(+)</name>
        <dbReference type="ChEBI" id="CHEBI:57540"/>
    </ligand>
</feature>
<name>A0A061B0Y6_CYBFA</name>
<dbReference type="SUPFAM" id="SSF51735">
    <property type="entry name" value="NAD(P)-binding Rossmann-fold domains"/>
    <property type="match status" value="1"/>
</dbReference>
<keyword evidence="12" id="KW-1015">Disulfide bond</keyword>
<feature type="active site" description="Proton acceptor" evidence="16">
    <location>
        <position position="78"/>
    </location>
</feature>
<evidence type="ECO:0000256" key="12">
    <source>
        <dbReference type="ARBA" id="ARBA00023157"/>
    </source>
</evidence>
<dbReference type="PANTHER" id="PTHR11133">
    <property type="entry name" value="SACCHAROPINE DEHYDROGENASE"/>
    <property type="match status" value="1"/>
</dbReference>
<keyword evidence="9 15" id="KW-0520">NAD</keyword>
<dbReference type="Pfam" id="PF05222">
    <property type="entry name" value="AlaDh_PNT_N"/>
    <property type="match status" value="1"/>
</dbReference>
<dbReference type="SUPFAM" id="SSF52283">
    <property type="entry name" value="Formate/glycerate dehydrogenase catalytic domain-like"/>
    <property type="match status" value="1"/>
</dbReference>
<protein>
    <recommendedName>
        <fullName evidence="6 15">Saccharopine dehydrogenase [NAD(+), L-lysine-forming]</fullName>
        <shortName evidence="15">SDH</shortName>
        <ecNumber evidence="5 15">1.5.1.7</ecNumber>
    </recommendedName>
    <alternativeName>
        <fullName evidence="13 15">Lysine--2-oxoglutarate reductase</fullName>
    </alternativeName>
</protein>
<evidence type="ECO:0000256" key="5">
    <source>
        <dbReference type="ARBA" id="ARBA00012847"/>
    </source>
</evidence>
<feature type="binding site" evidence="17">
    <location>
        <position position="131"/>
    </location>
    <ligand>
        <name>NAD(+)</name>
        <dbReference type="ChEBI" id="CHEBI:57540"/>
    </ligand>
</feature>
<dbReference type="EMBL" id="LK052897">
    <property type="protein sequence ID" value="CDR43461.1"/>
    <property type="molecule type" value="Genomic_DNA"/>
</dbReference>
<feature type="active site" description="Proton donor" evidence="16">
    <location>
        <position position="97"/>
    </location>
</feature>
<evidence type="ECO:0000256" key="14">
    <source>
        <dbReference type="ARBA" id="ARBA00047860"/>
    </source>
</evidence>
<comment type="pathway">
    <text evidence="2 15">Amino-acid biosynthesis; L-lysine biosynthesis via AAA pathway; L-lysine from L-alpha-aminoadipate (fungal route): step 3/3.</text>
</comment>
<dbReference type="PANTHER" id="PTHR11133:SF23">
    <property type="entry name" value="SACCHAROPINE DEHYDROGENASE [NAD(+), L-LYSINE-FORMING]"/>
    <property type="match status" value="1"/>
</dbReference>
<dbReference type="SMART" id="SM01002">
    <property type="entry name" value="AlaDh_PNT_C"/>
    <property type="match status" value="1"/>
</dbReference>
<evidence type="ECO:0000256" key="8">
    <source>
        <dbReference type="ARBA" id="ARBA00023002"/>
    </source>
</evidence>
<comment type="subcellular location">
    <subcellularLocation>
        <location evidence="1">Peroxisome</location>
    </subcellularLocation>
</comment>
<evidence type="ECO:0000256" key="18">
    <source>
        <dbReference type="PIRSR" id="PIRSR018250-4"/>
    </source>
</evidence>
<dbReference type="CDD" id="cd12188">
    <property type="entry name" value="SDH"/>
    <property type="match status" value="1"/>
</dbReference>
<evidence type="ECO:0000256" key="9">
    <source>
        <dbReference type="ARBA" id="ARBA00023027"/>
    </source>
</evidence>
<evidence type="ECO:0000259" key="19">
    <source>
        <dbReference type="SMART" id="SM01002"/>
    </source>
</evidence>
<evidence type="ECO:0000313" key="22">
    <source>
        <dbReference type="EMBL" id="ONH64810.1"/>
    </source>
</evidence>
<evidence type="ECO:0000256" key="7">
    <source>
        <dbReference type="ARBA" id="ARBA00022605"/>
    </source>
</evidence>
<accession>A0A061B0Y6</accession>
<dbReference type="InterPro" id="IPR007698">
    <property type="entry name" value="AlaDH/PNT_NAD(H)-bd"/>
</dbReference>
<dbReference type="OrthoDB" id="265306at2759"/>
<dbReference type="PIRSF" id="PIRSF018250">
    <property type="entry name" value="Saccharopine_DH_Lys"/>
    <property type="match status" value="1"/>
</dbReference>
<dbReference type="OMA" id="YFFFSHT"/>
<keyword evidence="23" id="KW-1185">Reference proteome</keyword>
<comment type="catalytic activity">
    <reaction evidence="14 15">
        <text>L-saccharopine + NAD(+) + H2O = L-lysine + 2-oxoglutarate + NADH + H(+)</text>
        <dbReference type="Rhea" id="RHEA:12440"/>
        <dbReference type="ChEBI" id="CHEBI:15377"/>
        <dbReference type="ChEBI" id="CHEBI:15378"/>
        <dbReference type="ChEBI" id="CHEBI:16810"/>
        <dbReference type="ChEBI" id="CHEBI:32551"/>
        <dbReference type="ChEBI" id="CHEBI:57540"/>
        <dbReference type="ChEBI" id="CHEBI:57945"/>
        <dbReference type="ChEBI" id="CHEBI:57951"/>
        <dbReference type="EC" id="1.5.1.7"/>
    </reaction>
</comment>
<organism evidence="21">
    <name type="scientific">Cyberlindnera fabianii</name>
    <name type="common">Yeast</name>
    <name type="synonym">Hansenula fabianii</name>
    <dbReference type="NCBI Taxonomy" id="36022"/>
    <lineage>
        <taxon>Eukaryota</taxon>
        <taxon>Fungi</taxon>
        <taxon>Dikarya</taxon>
        <taxon>Ascomycota</taxon>
        <taxon>Saccharomycotina</taxon>
        <taxon>Saccharomycetes</taxon>
        <taxon>Phaffomycetales</taxon>
        <taxon>Phaffomycetaceae</taxon>
        <taxon>Cyberlindnera</taxon>
    </lineage>
</organism>
<evidence type="ECO:0000256" key="3">
    <source>
        <dbReference type="ARBA" id="ARBA00005689"/>
    </source>
</evidence>
<evidence type="ECO:0000256" key="2">
    <source>
        <dbReference type="ARBA" id="ARBA00004884"/>
    </source>
</evidence>
<keyword evidence="11 15" id="KW-0457">Lysine biosynthesis</keyword>
<sequence>MSQPVTLHLRAETKPLEARAALTPTTTKQLIQAGFKIYVEESEQSAFKSEEYAKVGATIVPAGSWKQAPLDRIIIGLKELPEEDTFPLIHEHIQFAHCYKDQGGWQEVLSRYARGNGKLYDLEFLENEQGRRVAAFGFYAGFAGAAIGVKDWAFKNTHADSEEMPGVTPYGSETALIEDVAADIKKAVAKGAKLPTVLIIGALGRCGSGATELLIKAGIPEANIKKWDMKETAKGGPFQEIADADIFINCIYLSKPIPPFINYELLNKPTRRLRTVVDVSADTTNPHNPVPIYTIATTFPKPTVVVPTTAGPKLSVCSIDHLPSLLPREASEFFSRDLLPSLLQLPNRSTASVWTKAEKLYRHHVKRLNRTQKL</sequence>
<evidence type="ECO:0000256" key="15">
    <source>
        <dbReference type="PIRNR" id="PIRNR018250"/>
    </source>
</evidence>
<dbReference type="GO" id="GO:0004754">
    <property type="term" value="F:saccharopine dehydrogenase (NAD+, L-lysine-forming) activity"/>
    <property type="evidence" value="ECO:0007669"/>
    <property type="project" value="UniProtKB-EC"/>
</dbReference>
<proteinExistence type="inferred from homology"/>
<dbReference type="EMBL" id="MPUK01000017">
    <property type="protein sequence ID" value="ONH64810.1"/>
    <property type="molecule type" value="Genomic_DNA"/>
</dbReference>
<evidence type="ECO:0000313" key="21">
    <source>
        <dbReference type="EMBL" id="CDR43461.1"/>
    </source>
</evidence>
<reference evidence="22" key="3">
    <citation type="submission" date="2017-01" db="EMBL/GenBank/DDBJ databases">
        <authorList>
            <person name="Mah S.A."/>
            <person name="Swanson W.J."/>
            <person name="Moy G.W."/>
            <person name="Vacquier V.D."/>
        </authorList>
    </citation>
    <scope>NUCLEOTIDE SEQUENCE [LARGE SCALE GENOMIC DNA]</scope>
    <source>
        <strain evidence="22">65</strain>
    </source>
</reference>
<reference evidence="23" key="2">
    <citation type="journal article" date="2017" name="Genome Announc.">
        <title>Genome sequences of Cyberlindnera fabianii 65, Pichia kudriavzevii 129, and Saccharomyces cerevisiae 131 isolated from fermented masau fruits in Zimbabwe.</title>
        <authorList>
            <person name="van Rijswijck I.M.H."/>
            <person name="Derks M.F.L."/>
            <person name="Abee T."/>
            <person name="de Ridder D."/>
            <person name="Smid E.J."/>
        </authorList>
    </citation>
    <scope>NUCLEOTIDE SEQUENCE [LARGE SCALE GENOMIC DNA]</scope>
    <source>
        <strain evidence="23">65</strain>
    </source>
</reference>
<feature type="binding site" evidence="17">
    <location>
        <begin position="204"/>
        <end position="205"/>
    </location>
    <ligand>
        <name>NAD(+)</name>
        <dbReference type="ChEBI" id="CHEBI:57540"/>
    </ligand>
</feature>
<dbReference type="InterPro" id="IPR051168">
    <property type="entry name" value="AASS"/>
</dbReference>
<dbReference type="FunFam" id="3.40.50.720:FF:000217">
    <property type="entry name" value="Saccharopine dehydrogenase [NAD(+), L-lysine-forming]"/>
    <property type="match status" value="1"/>
</dbReference>
<evidence type="ECO:0000256" key="6">
    <source>
        <dbReference type="ARBA" id="ARBA00021221"/>
    </source>
</evidence>
<evidence type="ECO:0000259" key="20">
    <source>
        <dbReference type="SMART" id="SM01003"/>
    </source>
</evidence>
<evidence type="ECO:0000256" key="17">
    <source>
        <dbReference type="PIRSR" id="PIRSR018250-3"/>
    </source>
</evidence>
<evidence type="ECO:0000256" key="1">
    <source>
        <dbReference type="ARBA" id="ARBA00004275"/>
    </source>
</evidence>
<comment type="similarity">
    <text evidence="3 15">Belongs to the AlaDH/PNT family.</text>
</comment>
<dbReference type="UniPathway" id="UPA00033">
    <property type="reaction ID" value="UER00034"/>
</dbReference>
<evidence type="ECO:0000256" key="4">
    <source>
        <dbReference type="ARBA" id="ARBA00011245"/>
    </source>
</evidence>
<feature type="binding site" evidence="17">
    <location>
        <position position="279"/>
    </location>
    <ligand>
        <name>NAD(+)</name>
        <dbReference type="ChEBI" id="CHEBI:57540"/>
    </ligand>
</feature>
<dbReference type="InterPro" id="IPR036291">
    <property type="entry name" value="NAD(P)-bd_dom_sf"/>
</dbReference>
<dbReference type="GO" id="GO:0005777">
    <property type="term" value="C:peroxisome"/>
    <property type="evidence" value="ECO:0007669"/>
    <property type="project" value="UniProtKB-SubCell"/>
</dbReference>
<dbReference type="InterPro" id="IPR007886">
    <property type="entry name" value="AlaDH/PNT_N"/>
</dbReference>
<dbReference type="SMART" id="SM01003">
    <property type="entry name" value="AlaDh_PNT_N"/>
    <property type="match status" value="1"/>
</dbReference>
<feature type="disulfide bond" evidence="18">
    <location>
        <begin position="206"/>
        <end position="250"/>
    </location>
</feature>
<reference evidence="21" key="1">
    <citation type="journal article" date="2014" name="Genome Announc.">
        <title>Genome sequence of the yeast Cyberlindnera fabianii (Hansenula fabianii).</title>
        <authorList>
            <person name="Freel K.C."/>
            <person name="Sarilar V."/>
            <person name="Neuveglise C."/>
            <person name="Devillers H."/>
            <person name="Friedrich A."/>
            <person name="Schacherer J."/>
        </authorList>
    </citation>
    <scope>NUCLEOTIDE SEQUENCE</scope>
    <source>
        <strain evidence="21">YJS4271</strain>
    </source>
</reference>
<dbReference type="Proteomes" id="UP000189513">
    <property type="component" value="Unassembled WGS sequence"/>
</dbReference>
<dbReference type="VEuPathDB" id="FungiDB:BON22_5391"/>
<comment type="subunit">
    <text evidence="4">Monomer.</text>
</comment>
<evidence type="ECO:0000256" key="16">
    <source>
        <dbReference type="PIRSR" id="PIRSR018250-1"/>
    </source>
</evidence>
<keyword evidence="7 15" id="KW-0028">Amino-acid biosynthesis</keyword>
<evidence type="ECO:0000256" key="11">
    <source>
        <dbReference type="ARBA" id="ARBA00023154"/>
    </source>
</evidence>
<dbReference type="InterPro" id="IPR027281">
    <property type="entry name" value="Lys1"/>
</dbReference>
<dbReference type="Gene3D" id="3.40.50.720">
    <property type="entry name" value="NAD(P)-binding Rossmann-like Domain"/>
    <property type="match status" value="2"/>
</dbReference>
<gene>
    <name evidence="22" type="ORF">BON22_5391</name>
    <name evidence="21" type="ORF">CYFA0S_12e00738g</name>
</gene>
<feature type="binding site" evidence="17">
    <location>
        <position position="252"/>
    </location>
    <ligand>
        <name>NAD(+)</name>
        <dbReference type="ChEBI" id="CHEBI:57540"/>
    </ligand>
</feature>
<dbReference type="EC" id="1.5.1.7" evidence="5 15"/>
<feature type="domain" description="Alanine dehydrogenase/pyridine nucleotide transhydrogenase NAD(H)-binding" evidence="19">
    <location>
        <begin position="176"/>
        <end position="318"/>
    </location>
</feature>
<evidence type="ECO:0000256" key="10">
    <source>
        <dbReference type="ARBA" id="ARBA00023140"/>
    </source>
</evidence>
<dbReference type="AlphaFoldDB" id="A0A061B0Y6"/>
<feature type="domain" description="Alanine dehydrogenase/pyridine nucleotide transhydrogenase N-terminal" evidence="20">
    <location>
        <begin position="8"/>
        <end position="143"/>
    </location>
</feature>
<dbReference type="FunFam" id="3.40.50.720:FF:000423">
    <property type="entry name" value="Saccharopine dehydrogenase [NAD(+), L-lysine-forming]"/>
    <property type="match status" value="1"/>
</dbReference>
<keyword evidence="8 15" id="KW-0560">Oxidoreductase</keyword>
<dbReference type="GO" id="GO:0019878">
    <property type="term" value="P:lysine biosynthetic process via aminoadipic acid"/>
    <property type="evidence" value="ECO:0007669"/>
    <property type="project" value="UniProtKB-UniPathway"/>
</dbReference>
<feature type="binding site" evidence="17">
    <location>
        <position position="228"/>
    </location>
    <ligand>
        <name>NAD(+)</name>
        <dbReference type="ChEBI" id="CHEBI:57540"/>
    </ligand>
</feature>